<dbReference type="KEGG" id="vg:60321651"/>
<dbReference type="RefSeq" id="YP_009950241.1">
    <property type="nucleotide sequence ID" value="NC_051588.1"/>
</dbReference>
<protein>
    <submittedName>
        <fullName evidence="1">Uncharacterized protein</fullName>
    </submittedName>
</protein>
<dbReference type="EMBL" id="MH509442">
    <property type="protein sequence ID" value="AXH46927.1"/>
    <property type="molecule type" value="Genomic_DNA"/>
</dbReference>
<gene>
    <name evidence="1" type="primary">91</name>
    <name evidence="1" type="ORF">SEA_AMINAY_91</name>
</gene>
<evidence type="ECO:0000313" key="2">
    <source>
        <dbReference type="Proteomes" id="UP000259472"/>
    </source>
</evidence>
<name>A0A345KV75_9CAUD</name>
<dbReference type="GeneID" id="60321651"/>
<proteinExistence type="predicted"/>
<organism evidence="1 2">
    <name type="scientific">Mycobacterium phage Aminay</name>
    <dbReference type="NCBI Taxonomy" id="2250291"/>
    <lineage>
        <taxon>Viruses</taxon>
        <taxon>Duplodnaviria</taxon>
        <taxon>Heunggongvirae</taxon>
        <taxon>Uroviricota</taxon>
        <taxon>Caudoviricetes</taxon>
        <taxon>Weiservirinae</taxon>
        <taxon>Aminayvirus</taxon>
        <taxon>Aminayvirus aminay</taxon>
    </lineage>
</organism>
<reference evidence="2" key="1">
    <citation type="submission" date="2018-06" db="EMBL/GenBank/DDBJ databases">
        <authorList>
            <person name="Zhirakovskaya E."/>
        </authorList>
    </citation>
    <scope>NUCLEOTIDE SEQUENCE [LARGE SCALE GENOMIC DNA]</scope>
</reference>
<keyword evidence="2" id="KW-1185">Reference proteome</keyword>
<evidence type="ECO:0000313" key="1">
    <source>
        <dbReference type="EMBL" id="AXH46927.1"/>
    </source>
</evidence>
<dbReference type="Proteomes" id="UP000259472">
    <property type="component" value="Segment"/>
</dbReference>
<accession>A0A345KV75</accession>
<sequence>MNMTDTPTTYWTARAVVEQIAGEMRLGRDQAGVLHSLLTHDRDGRGWVWKNGRITNRCIESLTRRGLLVDERPVRAVWARLVNELARRGNVDDAALIAERQGLTDAELNAVMPAAPTTTTTG</sequence>